<feature type="transmembrane region" description="Helical" evidence="7">
    <location>
        <begin position="158"/>
        <end position="180"/>
    </location>
</feature>
<evidence type="ECO:0000256" key="5">
    <source>
        <dbReference type="ARBA" id="ARBA00022989"/>
    </source>
</evidence>
<dbReference type="CDD" id="cd06173">
    <property type="entry name" value="MFS_MefA_like"/>
    <property type="match status" value="1"/>
</dbReference>
<accession>A0A918GZR9</accession>
<feature type="transmembrane region" description="Helical" evidence="7">
    <location>
        <begin position="326"/>
        <end position="346"/>
    </location>
</feature>
<name>A0A918GZR9_9ACTN</name>
<feature type="transmembrane region" description="Helical" evidence="7">
    <location>
        <begin position="301"/>
        <end position="320"/>
    </location>
</feature>
<evidence type="ECO:0000256" key="2">
    <source>
        <dbReference type="ARBA" id="ARBA00022448"/>
    </source>
</evidence>
<keyword evidence="10" id="KW-1185">Reference proteome</keyword>
<reference evidence="9" key="1">
    <citation type="journal article" date="2014" name="Int. J. Syst. Evol. Microbiol.">
        <title>Complete genome sequence of Corynebacterium casei LMG S-19264T (=DSM 44701T), isolated from a smear-ripened cheese.</title>
        <authorList>
            <consortium name="US DOE Joint Genome Institute (JGI-PGF)"/>
            <person name="Walter F."/>
            <person name="Albersmeier A."/>
            <person name="Kalinowski J."/>
            <person name="Ruckert C."/>
        </authorList>
    </citation>
    <scope>NUCLEOTIDE SEQUENCE</scope>
    <source>
        <strain evidence="9">JCM 3172</strain>
    </source>
</reference>
<keyword evidence="3" id="KW-1003">Cell membrane</keyword>
<feature type="transmembrane region" description="Helical" evidence="7">
    <location>
        <begin position="276"/>
        <end position="294"/>
    </location>
</feature>
<keyword evidence="6 7" id="KW-0472">Membrane</keyword>
<feature type="transmembrane region" description="Helical" evidence="7">
    <location>
        <begin position="393"/>
        <end position="412"/>
    </location>
</feature>
<feature type="transmembrane region" description="Helical" evidence="7">
    <location>
        <begin position="186"/>
        <end position="206"/>
    </location>
</feature>
<protein>
    <submittedName>
        <fullName evidence="9">MFS transporter</fullName>
    </submittedName>
</protein>
<evidence type="ECO:0000256" key="6">
    <source>
        <dbReference type="ARBA" id="ARBA00023136"/>
    </source>
</evidence>
<dbReference type="GO" id="GO:0022857">
    <property type="term" value="F:transmembrane transporter activity"/>
    <property type="evidence" value="ECO:0007669"/>
    <property type="project" value="InterPro"/>
</dbReference>
<organism evidence="9 10">
    <name type="scientific">Streptomyces purpureus</name>
    <dbReference type="NCBI Taxonomy" id="1951"/>
    <lineage>
        <taxon>Bacteria</taxon>
        <taxon>Bacillati</taxon>
        <taxon>Actinomycetota</taxon>
        <taxon>Actinomycetes</taxon>
        <taxon>Kitasatosporales</taxon>
        <taxon>Streptomycetaceae</taxon>
        <taxon>Streptomyces</taxon>
    </lineage>
</organism>
<dbReference type="Proteomes" id="UP000619486">
    <property type="component" value="Unassembled WGS sequence"/>
</dbReference>
<dbReference type="RefSeq" id="WP_373287565.1">
    <property type="nucleotide sequence ID" value="NZ_BMQQ01000002.1"/>
</dbReference>
<feature type="transmembrane region" description="Helical" evidence="7">
    <location>
        <begin position="65"/>
        <end position="85"/>
    </location>
</feature>
<feature type="transmembrane region" description="Helical" evidence="7">
    <location>
        <begin position="92"/>
        <end position="110"/>
    </location>
</feature>
<feature type="transmembrane region" description="Helical" evidence="7">
    <location>
        <begin position="122"/>
        <end position="146"/>
    </location>
</feature>
<gene>
    <name evidence="9" type="ORF">GCM10014713_10620</name>
</gene>
<proteinExistence type="predicted"/>
<dbReference type="InterPro" id="IPR020846">
    <property type="entry name" value="MFS_dom"/>
</dbReference>
<keyword evidence="5 7" id="KW-1133">Transmembrane helix</keyword>
<comment type="caution">
    <text evidence="9">The sequence shown here is derived from an EMBL/GenBank/DDBJ whole genome shotgun (WGS) entry which is preliminary data.</text>
</comment>
<dbReference type="Pfam" id="PF05977">
    <property type="entry name" value="MFS_3"/>
    <property type="match status" value="1"/>
</dbReference>
<dbReference type="InterPro" id="IPR036259">
    <property type="entry name" value="MFS_trans_sf"/>
</dbReference>
<evidence type="ECO:0000313" key="10">
    <source>
        <dbReference type="Proteomes" id="UP000619486"/>
    </source>
</evidence>
<keyword evidence="4 7" id="KW-0812">Transmembrane</keyword>
<evidence type="ECO:0000256" key="4">
    <source>
        <dbReference type="ARBA" id="ARBA00022692"/>
    </source>
</evidence>
<sequence>MSTSKALQQTEADALRKAPQAATGRRNTAVLVGFTAVTSLADGVMKTTLPFLAAQLTDSPSQVTAVSLTLTLPWLLIALHIGVLVDRFDRRLLLWGANGMRLAAMGWLTASALGGGVTLTHLFAAGAILGVADVLASTSAAALVPAAVPATARERANAWMLGAETVGFEFAGPFIGGLLLAAGAGLALGATSASYAVAALVLVLLVGRFQAARPVPGAAPASVGSRIAEGLRFIWQNRVLRTLMLVVSVLNATWGAWLALLPLYAKETLGLGPQEYGIALSALGIGGLTGALVVTRVNRLLGARGAMFADLIATITMVALPALTTSVWSIAVGAFLGGMGGTLWTVNSRTIAQRLVPDEMLGRFNATFRFFAFGALPLGAGLVGLLAELADSRLAFGVFAVATTATVVPFLRNITHSALESR</sequence>
<evidence type="ECO:0000259" key="8">
    <source>
        <dbReference type="PROSITE" id="PS50850"/>
    </source>
</evidence>
<dbReference type="PROSITE" id="PS50850">
    <property type="entry name" value="MFS"/>
    <property type="match status" value="1"/>
</dbReference>
<keyword evidence="2" id="KW-0813">Transport</keyword>
<reference evidence="9" key="2">
    <citation type="submission" date="2020-09" db="EMBL/GenBank/DDBJ databases">
        <authorList>
            <person name="Sun Q."/>
            <person name="Ohkuma M."/>
        </authorList>
    </citation>
    <scope>NUCLEOTIDE SEQUENCE</scope>
    <source>
        <strain evidence="9">JCM 3172</strain>
    </source>
</reference>
<dbReference type="PANTHER" id="PTHR23513:SF6">
    <property type="entry name" value="MAJOR FACILITATOR SUPERFAMILY ASSOCIATED DOMAIN-CONTAINING PROTEIN"/>
    <property type="match status" value="1"/>
</dbReference>
<evidence type="ECO:0000256" key="7">
    <source>
        <dbReference type="SAM" id="Phobius"/>
    </source>
</evidence>
<feature type="transmembrane region" description="Helical" evidence="7">
    <location>
        <begin position="242"/>
        <end position="264"/>
    </location>
</feature>
<evidence type="ECO:0000256" key="3">
    <source>
        <dbReference type="ARBA" id="ARBA00022475"/>
    </source>
</evidence>
<dbReference type="Gene3D" id="1.20.1250.20">
    <property type="entry name" value="MFS general substrate transporter like domains"/>
    <property type="match status" value="1"/>
</dbReference>
<dbReference type="EMBL" id="BMQQ01000002">
    <property type="protein sequence ID" value="GGT19464.1"/>
    <property type="molecule type" value="Genomic_DNA"/>
</dbReference>
<dbReference type="InterPro" id="IPR010290">
    <property type="entry name" value="TM_effector"/>
</dbReference>
<dbReference type="AlphaFoldDB" id="A0A918GZR9"/>
<comment type="subcellular location">
    <subcellularLocation>
        <location evidence="1">Cell membrane</location>
        <topology evidence="1">Multi-pass membrane protein</topology>
    </subcellularLocation>
</comment>
<feature type="transmembrane region" description="Helical" evidence="7">
    <location>
        <begin position="367"/>
        <end position="387"/>
    </location>
</feature>
<evidence type="ECO:0000313" key="9">
    <source>
        <dbReference type="EMBL" id="GGT19464.1"/>
    </source>
</evidence>
<feature type="domain" description="Major facilitator superfamily (MFS) profile" evidence="8">
    <location>
        <begin position="27"/>
        <end position="418"/>
    </location>
</feature>
<dbReference type="GO" id="GO:0005886">
    <property type="term" value="C:plasma membrane"/>
    <property type="evidence" value="ECO:0007669"/>
    <property type="project" value="UniProtKB-SubCell"/>
</dbReference>
<evidence type="ECO:0000256" key="1">
    <source>
        <dbReference type="ARBA" id="ARBA00004651"/>
    </source>
</evidence>
<dbReference type="PANTHER" id="PTHR23513">
    <property type="entry name" value="INTEGRAL MEMBRANE EFFLUX PROTEIN-RELATED"/>
    <property type="match status" value="1"/>
</dbReference>
<dbReference type="SUPFAM" id="SSF103473">
    <property type="entry name" value="MFS general substrate transporter"/>
    <property type="match status" value="1"/>
</dbReference>